<keyword evidence="5 6" id="KW-0788">Thiol protease</keyword>
<dbReference type="InterPro" id="IPR018200">
    <property type="entry name" value="USP_CS"/>
</dbReference>
<dbReference type="Proteomes" id="UP000054217">
    <property type="component" value="Unassembled WGS sequence"/>
</dbReference>
<evidence type="ECO:0000256" key="4">
    <source>
        <dbReference type="ARBA" id="ARBA00022801"/>
    </source>
</evidence>
<dbReference type="EMBL" id="KN832004">
    <property type="protein sequence ID" value="KIN99542.1"/>
    <property type="molecule type" value="Genomic_DNA"/>
</dbReference>
<dbReference type="Pfam" id="PF00443">
    <property type="entry name" value="UCH"/>
    <property type="match status" value="1"/>
</dbReference>
<dbReference type="GO" id="GO:0004843">
    <property type="term" value="F:cysteine-type deubiquitinase activity"/>
    <property type="evidence" value="ECO:0007669"/>
    <property type="project" value="UniProtKB-UniRule"/>
</dbReference>
<feature type="compositionally biased region" description="Polar residues" evidence="7">
    <location>
        <begin position="227"/>
        <end position="240"/>
    </location>
</feature>
<dbReference type="AlphaFoldDB" id="A0A0C3IRJ2"/>
<keyword evidence="10" id="KW-1185">Reference proteome</keyword>
<dbReference type="InterPro" id="IPR028889">
    <property type="entry name" value="USP"/>
</dbReference>
<feature type="region of interest" description="Disordered" evidence="7">
    <location>
        <begin position="1"/>
        <end position="376"/>
    </location>
</feature>
<feature type="region of interest" description="Disordered" evidence="7">
    <location>
        <begin position="402"/>
        <end position="466"/>
    </location>
</feature>
<keyword evidence="4 6" id="KW-0378">Hydrolase</keyword>
<dbReference type="SUPFAM" id="SSF54001">
    <property type="entry name" value="Cysteine proteinases"/>
    <property type="match status" value="1"/>
</dbReference>
<sequence>MATPQPPYHHPGPSNYHQHHPPPYAYGTHSPAPPPGHAPYQYQYPMPPVNGHGQPMHASSSARGRGYLPPRGGQNYQNYHHRPSPHHHYPYPSHTPHYPPPHSHPHNKYPHSNAQSVPYSPTYATHPSATYPPAWQPQQPLSPLPKQLSMLTQLSSAFNQPSSQGDSALPSPNDETPKPDADQPADTITKQETPEKSDIQLEASKPPSVSSPPSPAVPQGAIASPVLPSSTHASSPTTLSPLVPVKEAEYVIWSRRPTDPSGAPGIIISPRARPPDHIRRKALDLPSPPFPVLSREGEVLQQPSVEPQPEDVDMSSTSVPETAKPEPVDMSSISITETAKTETVDISSASATETTTAASSAVNTSVPTSPISTNTSISLAITSPPTKMGQDSVSVHVATPQVDSAPLSSDPVLDAIPEPTLPAPSSTPSTPSQTSKPPTGPRPSFASLLRRDNSTPSKPNALPRSSVVGISIPASTPSMTSNTSSISLNKKPELLSLLMSGPSNSPLMKIYPRGLVNTGNMCFANAVLQVLVYCPPFWRLFHELGKVMDKSPDTVTGGEQSRTPLVDATVRFIREFIPKQKKATAPEGKGKAVDRTAYGEEEDGVMESFIPAYVYDALKEKKRFDHMRGGHQEDAEEFLGFYLDTLEEELLSITASLQSKNANDPGHSEGQQNGSAAEDGPWLEVGKKNRTAVTRTVNTTESPITRIFGGKFRSTLRVPHQKDSIIFEDWRSLRLDIQRDQVHTLKDALSCISTPQSVQVTSVTKPGAVLDAKQIVQIETLPPILVLHLKRFLYDANAGGTAKVGKQVLFDAELEVGSGIMAPARKIQTTRYKLFGVLYHHGTSASGGHYTLDVLHPNIVMNPTKPREGWIRIDDELVSDVSPEDVFGAHARDDRCAYLLFYRRVGGGGGGART</sequence>
<comment type="similarity">
    <text evidence="6">Belongs to the peptidase C19 family.</text>
</comment>
<dbReference type="HOGENOM" id="CLU_008279_7_2_1"/>
<feature type="compositionally biased region" description="Low complexity" evidence="7">
    <location>
        <begin position="347"/>
        <end position="376"/>
    </location>
</feature>
<evidence type="ECO:0000256" key="5">
    <source>
        <dbReference type="ARBA" id="ARBA00022807"/>
    </source>
</evidence>
<dbReference type="STRING" id="870435.A0A0C3IRJ2"/>
<dbReference type="OrthoDB" id="429671at2759"/>
<dbReference type="GO" id="GO:0005634">
    <property type="term" value="C:nucleus"/>
    <property type="evidence" value="ECO:0007669"/>
    <property type="project" value="TreeGrafter"/>
</dbReference>
<feature type="region of interest" description="Disordered" evidence="7">
    <location>
        <begin position="659"/>
        <end position="695"/>
    </location>
</feature>
<dbReference type="Gene3D" id="3.90.70.10">
    <property type="entry name" value="Cysteine proteinases"/>
    <property type="match status" value="1"/>
</dbReference>
<dbReference type="FunCoup" id="A0A0C3IRJ2">
    <property type="interactions" value="567"/>
</dbReference>
<dbReference type="InterPro" id="IPR050164">
    <property type="entry name" value="Peptidase_C19"/>
</dbReference>
<gene>
    <name evidence="9" type="ORF">M404DRAFT_1004629</name>
</gene>
<dbReference type="CDD" id="cd02257">
    <property type="entry name" value="Peptidase_C19"/>
    <property type="match status" value="1"/>
</dbReference>
<dbReference type="InParanoid" id="A0A0C3IRJ2"/>
<evidence type="ECO:0000313" key="9">
    <source>
        <dbReference type="EMBL" id="KIN99542.1"/>
    </source>
</evidence>
<feature type="compositionally biased region" description="Polar residues" evidence="7">
    <location>
        <begin position="152"/>
        <end position="166"/>
    </location>
</feature>
<evidence type="ECO:0000256" key="6">
    <source>
        <dbReference type="RuleBase" id="RU366025"/>
    </source>
</evidence>
<reference evidence="9 10" key="1">
    <citation type="submission" date="2014-04" db="EMBL/GenBank/DDBJ databases">
        <authorList>
            <consortium name="DOE Joint Genome Institute"/>
            <person name="Kuo A."/>
            <person name="Kohler A."/>
            <person name="Costa M.D."/>
            <person name="Nagy L.G."/>
            <person name="Floudas D."/>
            <person name="Copeland A."/>
            <person name="Barry K.W."/>
            <person name="Cichocki N."/>
            <person name="Veneault-Fourrey C."/>
            <person name="LaButti K."/>
            <person name="Lindquist E.A."/>
            <person name="Lipzen A."/>
            <person name="Lundell T."/>
            <person name="Morin E."/>
            <person name="Murat C."/>
            <person name="Sun H."/>
            <person name="Tunlid A."/>
            <person name="Henrissat B."/>
            <person name="Grigoriev I.V."/>
            <person name="Hibbett D.S."/>
            <person name="Martin F."/>
            <person name="Nordberg H.P."/>
            <person name="Cantor M.N."/>
            <person name="Hua S.X."/>
        </authorList>
    </citation>
    <scope>NUCLEOTIDE SEQUENCE [LARGE SCALE GENOMIC DNA]</scope>
    <source>
        <strain evidence="9 10">Marx 270</strain>
    </source>
</reference>
<feature type="domain" description="USP" evidence="8">
    <location>
        <begin position="513"/>
        <end position="905"/>
    </location>
</feature>
<feature type="compositionally biased region" description="Pro residues" evidence="7">
    <location>
        <begin position="1"/>
        <end position="10"/>
    </location>
</feature>
<dbReference type="GO" id="GO:0005829">
    <property type="term" value="C:cytosol"/>
    <property type="evidence" value="ECO:0007669"/>
    <property type="project" value="TreeGrafter"/>
</dbReference>
<reference evidence="10" key="2">
    <citation type="submission" date="2015-01" db="EMBL/GenBank/DDBJ databases">
        <title>Evolutionary Origins and Diversification of the Mycorrhizal Mutualists.</title>
        <authorList>
            <consortium name="DOE Joint Genome Institute"/>
            <consortium name="Mycorrhizal Genomics Consortium"/>
            <person name="Kohler A."/>
            <person name="Kuo A."/>
            <person name="Nagy L.G."/>
            <person name="Floudas D."/>
            <person name="Copeland A."/>
            <person name="Barry K.W."/>
            <person name="Cichocki N."/>
            <person name="Veneault-Fourrey C."/>
            <person name="LaButti K."/>
            <person name="Lindquist E.A."/>
            <person name="Lipzen A."/>
            <person name="Lundell T."/>
            <person name="Morin E."/>
            <person name="Murat C."/>
            <person name="Riley R."/>
            <person name="Ohm R."/>
            <person name="Sun H."/>
            <person name="Tunlid A."/>
            <person name="Henrissat B."/>
            <person name="Grigoriev I.V."/>
            <person name="Hibbett D.S."/>
            <person name="Martin F."/>
        </authorList>
    </citation>
    <scope>NUCLEOTIDE SEQUENCE [LARGE SCALE GENOMIC DNA]</scope>
    <source>
        <strain evidence="10">Marx 270</strain>
    </source>
</reference>
<dbReference type="PROSITE" id="PS00973">
    <property type="entry name" value="USP_2"/>
    <property type="match status" value="1"/>
</dbReference>
<evidence type="ECO:0000256" key="3">
    <source>
        <dbReference type="ARBA" id="ARBA00022786"/>
    </source>
</evidence>
<evidence type="ECO:0000256" key="7">
    <source>
        <dbReference type="SAM" id="MobiDB-lite"/>
    </source>
</evidence>
<evidence type="ECO:0000259" key="8">
    <source>
        <dbReference type="PROSITE" id="PS50235"/>
    </source>
</evidence>
<dbReference type="EC" id="3.4.19.12" evidence="6"/>
<feature type="compositionally biased region" description="Basic and acidic residues" evidence="7">
    <location>
        <begin position="273"/>
        <end position="283"/>
    </location>
</feature>
<accession>A0A0C3IRJ2</accession>
<dbReference type="PROSITE" id="PS00972">
    <property type="entry name" value="USP_1"/>
    <property type="match status" value="1"/>
</dbReference>
<evidence type="ECO:0000313" key="10">
    <source>
        <dbReference type="Proteomes" id="UP000054217"/>
    </source>
</evidence>
<feature type="compositionally biased region" description="Basic residues" evidence="7">
    <location>
        <begin position="79"/>
        <end position="89"/>
    </location>
</feature>
<proteinExistence type="inferred from homology"/>
<keyword evidence="3 6" id="KW-0833">Ubl conjugation pathway</keyword>
<comment type="catalytic activity">
    <reaction evidence="1 6">
        <text>Thiol-dependent hydrolysis of ester, thioester, amide, peptide and isopeptide bonds formed by the C-terminal Gly of ubiquitin (a 76-residue protein attached to proteins as an intracellular targeting signal).</text>
        <dbReference type="EC" id="3.4.19.12"/>
    </reaction>
</comment>
<dbReference type="PANTHER" id="PTHR24006:SF687">
    <property type="entry name" value="UBIQUITIN CARBOXYL-TERMINAL HYDROLASE 10"/>
    <property type="match status" value="1"/>
</dbReference>
<name>A0A0C3IRJ2_PISTI</name>
<protein>
    <recommendedName>
        <fullName evidence="6">Ubiquitin carboxyl-terminal hydrolase</fullName>
        <ecNumber evidence="6">3.4.19.12</ecNumber>
    </recommendedName>
</protein>
<keyword evidence="2 6" id="KW-0645">Protease</keyword>
<feature type="compositionally biased region" description="Polar residues" evidence="7">
    <location>
        <begin position="113"/>
        <end position="128"/>
    </location>
</feature>
<dbReference type="GO" id="GO:0016579">
    <property type="term" value="P:protein deubiquitination"/>
    <property type="evidence" value="ECO:0007669"/>
    <property type="project" value="InterPro"/>
</dbReference>
<dbReference type="InterPro" id="IPR038765">
    <property type="entry name" value="Papain-like_cys_pep_sf"/>
</dbReference>
<organism evidence="9 10">
    <name type="scientific">Pisolithus tinctorius Marx 270</name>
    <dbReference type="NCBI Taxonomy" id="870435"/>
    <lineage>
        <taxon>Eukaryota</taxon>
        <taxon>Fungi</taxon>
        <taxon>Dikarya</taxon>
        <taxon>Basidiomycota</taxon>
        <taxon>Agaricomycotina</taxon>
        <taxon>Agaricomycetes</taxon>
        <taxon>Agaricomycetidae</taxon>
        <taxon>Boletales</taxon>
        <taxon>Sclerodermatineae</taxon>
        <taxon>Pisolithaceae</taxon>
        <taxon>Pisolithus</taxon>
    </lineage>
</organism>
<feature type="compositionally biased region" description="Low complexity" evidence="7">
    <location>
        <begin position="423"/>
        <end position="437"/>
    </location>
</feature>
<dbReference type="PROSITE" id="PS50235">
    <property type="entry name" value="USP_3"/>
    <property type="match status" value="1"/>
</dbReference>
<dbReference type="GO" id="GO:0006508">
    <property type="term" value="P:proteolysis"/>
    <property type="evidence" value="ECO:0007669"/>
    <property type="project" value="UniProtKB-KW"/>
</dbReference>
<feature type="compositionally biased region" description="Low complexity" evidence="7">
    <location>
        <begin position="136"/>
        <end position="151"/>
    </location>
</feature>
<evidence type="ECO:0000256" key="2">
    <source>
        <dbReference type="ARBA" id="ARBA00022670"/>
    </source>
</evidence>
<dbReference type="PANTHER" id="PTHR24006">
    <property type="entry name" value="UBIQUITIN CARBOXYL-TERMINAL HYDROLASE"/>
    <property type="match status" value="1"/>
</dbReference>
<dbReference type="InterPro" id="IPR001394">
    <property type="entry name" value="Peptidase_C19_UCH"/>
</dbReference>
<evidence type="ECO:0000256" key="1">
    <source>
        <dbReference type="ARBA" id="ARBA00000707"/>
    </source>
</evidence>